<name>A0A6P8AX75_PYRGI</name>
<dbReference type="Gene3D" id="3.40.50.12780">
    <property type="entry name" value="N-terminal domain of ligase-like"/>
    <property type="match status" value="1"/>
</dbReference>
<dbReference type="Gene3D" id="3.30.300.30">
    <property type="match status" value="1"/>
</dbReference>
<dbReference type="InterPro" id="IPR045851">
    <property type="entry name" value="AMP-bd_C_sf"/>
</dbReference>
<dbReference type="Proteomes" id="UP000515153">
    <property type="component" value="Chromosome VII"/>
</dbReference>
<dbReference type="InterPro" id="IPR020845">
    <property type="entry name" value="AMP-binding_CS"/>
</dbReference>
<gene>
    <name evidence="4" type="ORF">PgNI_10513</name>
</gene>
<organism evidence="3 4">
    <name type="scientific">Pyricularia grisea</name>
    <name type="common">Crabgrass-specific blast fungus</name>
    <name type="synonym">Magnaporthe grisea</name>
    <dbReference type="NCBI Taxonomy" id="148305"/>
    <lineage>
        <taxon>Eukaryota</taxon>
        <taxon>Fungi</taxon>
        <taxon>Dikarya</taxon>
        <taxon>Ascomycota</taxon>
        <taxon>Pezizomycotina</taxon>
        <taxon>Sordariomycetes</taxon>
        <taxon>Sordariomycetidae</taxon>
        <taxon>Magnaporthales</taxon>
        <taxon>Pyriculariaceae</taxon>
        <taxon>Pyricularia</taxon>
    </lineage>
</organism>
<dbReference type="RefSeq" id="XP_030979531.1">
    <property type="nucleotide sequence ID" value="XM_031130484.1"/>
</dbReference>
<accession>A0A6P8AX75</accession>
<dbReference type="GeneID" id="41965392"/>
<dbReference type="GO" id="GO:0031956">
    <property type="term" value="F:medium-chain fatty acid-CoA ligase activity"/>
    <property type="evidence" value="ECO:0007669"/>
    <property type="project" value="TreeGrafter"/>
</dbReference>
<reference evidence="4" key="3">
    <citation type="submission" date="2025-08" db="UniProtKB">
        <authorList>
            <consortium name="RefSeq"/>
        </authorList>
    </citation>
    <scope>IDENTIFICATION</scope>
    <source>
        <strain evidence="4">NI907</strain>
    </source>
</reference>
<sequence>MPPFLLQPPSGLRAGPRLKSLASRRFLGGRTASSLAFGPTQPPLLTDTIPEHFASIVSRYGDRPAVICRSPSTSPEAFSAPAPVRIPHAQETVLSYEELDLRSNSLAHSLRSLGVKKGDRVAVKLGNCPEFATLTYAVFKLGAILVPLNPAFGAPQIAAALSHLKASVLIVGAVTDLAYKPCRGRDNLPLIQALVPNLEANELECPDVPTLRRIIVVDNTSNHPGVAQLPLPSHRSLTPYSSLHDLALLPNSSTRRPIVPDEPLRADETINIQFTSGTTSLPKAAMLTHTGILNNGALIASRMNLTPADKIVCPPPLFHCFGCVLGYMATATTGASIIFPSPAFDPKATLLAASEHRATAIYGVATMFVAMLELLASGKVLSPEQAAALPTHLRGGIAAGASVPEALMLRLFEKLGVPELVICYGQTETSPVSIMTTPSDPLDKRTCSVGKVMPHTGVKIVQPGDRTKIVPIGEKGEIATSGYLIMQGYWGDENRTKEDRLWAADDDDGLGAAVEPLGIGKTVPENEEQARRNGRVWMFSGDEGVMDKDGYVAVTGRIKDLIIRGGENIHPLEIENCLFQHPLVAEASVVGVSDDRYGEVVGAFVVPHKGVKVVEDRHEAPPKGGVAGQDERAGQAKRLVDKVLTKNDLRDWVKMRLSGHLSPRYIFWVKDYPKTASGKIQKYKLRETATRLVSEA</sequence>
<dbReference type="KEGG" id="pgri:PgNI_10513"/>
<dbReference type="InterPro" id="IPR025110">
    <property type="entry name" value="AMP-bd_C"/>
</dbReference>
<dbReference type="Pfam" id="PF00501">
    <property type="entry name" value="AMP-binding"/>
    <property type="match status" value="1"/>
</dbReference>
<reference evidence="3 4" key="1">
    <citation type="journal article" date="2019" name="Mol. Biol. Evol.">
        <title>Blast fungal genomes show frequent chromosomal changes, gene gains and losses, and effector gene turnover.</title>
        <authorList>
            <person name="Gomez Luciano L.B."/>
            <person name="Jason Tsai I."/>
            <person name="Chuma I."/>
            <person name="Tosa Y."/>
            <person name="Chen Y.H."/>
            <person name="Li J.Y."/>
            <person name="Li M.Y."/>
            <person name="Jade Lu M.Y."/>
            <person name="Nakayashiki H."/>
            <person name="Li W.H."/>
        </authorList>
    </citation>
    <scope>NUCLEOTIDE SEQUENCE [LARGE SCALE GENOMIC DNA]</scope>
    <source>
        <strain evidence="3 4">NI907</strain>
    </source>
</reference>
<dbReference type="SUPFAM" id="SSF56801">
    <property type="entry name" value="Acetyl-CoA synthetase-like"/>
    <property type="match status" value="1"/>
</dbReference>
<evidence type="ECO:0000313" key="3">
    <source>
        <dbReference type="Proteomes" id="UP000515153"/>
    </source>
</evidence>
<feature type="domain" description="AMP-binding enzyme C-terminal" evidence="2">
    <location>
        <begin position="573"/>
        <end position="679"/>
    </location>
</feature>
<dbReference type="Pfam" id="PF13193">
    <property type="entry name" value="AMP-binding_C"/>
    <property type="match status" value="1"/>
</dbReference>
<evidence type="ECO:0000313" key="4">
    <source>
        <dbReference type="RefSeq" id="XP_030979531.1"/>
    </source>
</evidence>
<dbReference type="PANTHER" id="PTHR43201:SF30">
    <property type="entry name" value="AMP-DEPENDENT SYNTHETASE_LIGASE DOMAIN-CONTAINING PROTEIN"/>
    <property type="match status" value="1"/>
</dbReference>
<protein>
    <submittedName>
        <fullName evidence="4">Uncharacterized protein</fullName>
    </submittedName>
</protein>
<dbReference type="PANTHER" id="PTHR43201">
    <property type="entry name" value="ACYL-COA SYNTHETASE"/>
    <property type="match status" value="1"/>
</dbReference>
<reference evidence="4" key="2">
    <citation type="submission" date="2019-10" db="EMBL/GenBank/DDBJ databases">
        <authorList>
            <consortium name="NCBI Genome Project"/>
        </authorList>
    </citation>
    <scope>NUCLEOTIDE SEQUENCE</scope>
    <source>
        <strain evidence="4">NI907</strain>
    </source>
</reference>
<feature type="domain" description="AMP-dependent synthetase/ligase" evidence="1">
    <location>
        <begin position="62"/>
        <end position="490"/>
    </location>
</feature>
<dbReference type="InterPro" id="IPR042099">
    <property type="entry name" value="ANL_N_sf"/>
</dbReference>
<dbReference type="GO" id="GO:0006631">
    <property type="term" value="P:fatty acid metabolic process"/>
    <property type="evidence" value="ECO:0007669"/>
    <property type="project" value="TreeGrafter"/>
</dbReference>
<keyword evidence="3" id="KW-1185">Reference proteome</keyword>
<dbReference type="PROSITE" id="PS00455">
    <property type="entry name" value="AMP_BINDING"/>
    <property type="match status" value="1"/>
</dbReference>
<dbReference type="AlphaFoldDB" id="A0A6P8AX75"/>
<evidence type="ECO:0000259" key="2">
    <source>
        <dbReference type="Pfam" id="PF13193"/>
    </source>
</evidence>
<evidence type="ECO:0000259" key="1">
    <source>
        <dbReference type="Pfam" id="PF00501"/>
    </source>
</evidence>
<proteinExistence type="predicted"/>
<dbReference type="InterPro" id="IPR000873">
    <property type="entry name" value="AMP-dep_synth/lig_dom"/>
</dbReference>